<proteinExistence type="inferred from homology"/>
<accession>A0A858RK03</accession>
<keyword evidence="4 8" id="KW-0812">Transmembrane</keyword>
<dbReference type="RefSeq" id="WP_169456042.1">
    <property type="nucleotide sequence ID" value="NZ_CP051774.1"/>
</dbReference>
<keyword evidence="2 8" id="KW-0813">Transport</keyword>
<comment type="subcellular location">
    <subcellularLocation>
        <location evidence="1 8">Cell outer membrane</location>
        <topology evidence="1 8">Multi-pass membrane protein</topology>
    </subcellularLocation>
</comment>
<protein>
    <submittedName>
        <fullName evidence="12">TonB-dependent receptor</fullName>
    </submittedName>
</protein>
<sequence>MNPRLFIAIFLLSPALGAEESESLSEIIVEANAETVIPAHFAGSSTVIDEEEIAGAGVRSVADLLATKGGIRLSSTSGNSSGSAVHLRGFGENASSRVLVLVDGRPINRPDMGGVSWLEVPISRLARVEILRGSQTARFGNNAVGGVINLITKEGGKTASVIEAAGGSDGYMMARASHQGTYDGHGISFDLERNFTDGWRDNAASELESAAFRWNKELAKGAEAIFGVSWADEFNGFPGPLTKDRYLLNPRESIYALAGQADQYFSDQRRWSTDSSLVLGKGSDLSFELPVSFTRRDQEWNFGPGMHSDNLLETILVSPRVMAGGKAWSAEAGAQYRYDSLELDQFSEIARINQTTAAQLSRDVLGLYANGEWEPWRSWYLHASARWEVSEVDASARSFAFPEDPDLNFSRGNDETNQAYQIGLRWEPRSDLSSWLRYDRLYRLPSMDEIASYQGYPLSVPFNDQLQAETGHNVELGAEWKPGPWMFRMNGFAQWLEGEIIFDYLQNLNLNLADTRRVGLETAAGYQSGIWDAQFHYTTLTAEFQNGPYEGKQVYLVPKHELTATLACRPIECVTVQAEYQYVSDAFEGNDFQNVQEKLPSYGVANLLLRYEPKPGLSIYARVNNLFDERYATVKYSGVWYPAAGRQFQIGIRREL</sequence>
<dbReference type="GO" id="GO:0044718">
    <property type="term" value="P:siderophore transmembrane transport"/>
    <property type="evidence" value="ECO:0007669"/>
    <property type="project" value="TreeGrafter"/>
</dbReference>
<evidence type="ECO:0000256" key="6">
    <source>
        <dbReference type="ARBA" id="ARBA00023136"/>
    </source>
</evidence>
<reference evidence="12 13" key="1">
    <citation type="submission" date="2020-04" db="EMBL/GenBank/DDBJ databases">
        <title>Luteolibacter sp. G-1-1-1 isolated from soil.</title>
        <authorList>
            <person name="Dahal R.H."/>
        </authorList>
    </citation>
    <scope>NUCLEOTIDE SEQUENCE [LARGE SCALE GENOMIC DNA]</scope>
    <source>
        <strain evidence="12 13">G-1-1-1</strain>
    </source>
</reference>
<dbReference type="InterPro" id="IPR036942">
    <property type="entry name" value="Beta-barrel_TonB_sf"/>
</dbReference>
<evidence type="ECO:0000256" key="9">
    <source>
        <dbReference type="RuleBase" id="RU003357"/>
    </source>
</evidence>
<dbReference type="Gene3D" id="2.170.130.10">
    <property type="entry name" value="TonB-dependent receptor, plug domain"/>
    <property type="match status" value="1"/>
</dbReference>
<evidence type="ECO:0000256" key="3">
    <source>
        <dbReference type="ARBA" id="ARBA00022452"/>
    </source>
</evidence>
<evidence type="ECO:0000256" key="4">
    <source>
        <dbReference type="ARBA" id="ARBA00022692"/>
    </source>
</evidence>
<evidence type="ECO:0000259" key="10">
    <source>
        <dbReference type="Pfam" id="PF00593"/>
    </source>
</evidence>
<dbReference type="GO" id="GO:0015344">
    <property type="term" value="F:siderophore uptake transmembrane transporter activity"/>
    <property type="evidence" value="ECO:0007669"/>
    <property type="project" value="TreeGrafter"/>
</dbReference>
<dbReference type="GO" id="GO:0009279">
    <property type="term" value="C:cell outer membrane"/>
    <property type="evidence" value="ECO:0007669"/>
    <property type="project" value="UniProtKB-SubCell"/>
</dbReference>
<evidence type="ECO:0000256" key="1">
    <source>
        <dbReference type="ARBA" id="ARBA00004571"/>
    </source>
</evidence>
<keyword evidence="3 8" id="KW-1134">Transmembrane beta strand</keyword>
<feature type="domain" description="TonB-dependent receptor plug" evidence="11">
    <location>
        <begin position="42"/>
        <end position="147"/>
    </location>
</feature>
<dbReference type="PANTHER" id="PTHR30069">
    <property type="entry name" value="TONB-DEPENDENT OUTER MEMBRANE RECEPTOR"/>
    <property type="match status" value="1"/>
</dbReference>
<comment type="similarity">
    <text evidence="8 9">Belongs to the TonB-dependent receptor family.</text>
</comment>
<dbReference type="KEGG" id="luo:HHL09_18150"/>
<organism evidence="12 13">
    <name type="scientific">Luteolibacter luteus</name>
    <dbReference type="NCBI Taxonomy" id="2728835"/>
    <lineage>
        <taxon>Bacteria</taxon>
        <taxon>Pseudomonadati</taxon>
        <taxon>Verrucomicrobiota</taxon>
        <taxon>Verrucomicrobiia</taxon>
        <taxon>Verrucomicrobiales</taxon>
        <taxon>Verrucomicrobiaceae</taxon>
        <taxon>Luteolibacter</taxon>
    </lineage>
</organism>
<dbReference type="Pfam" id="PF00593">
    <property type="entry name" value="TonB_dep_Rec_b-barrel"/>
    <property type="match status" value="1"/>
</dbReference>
<dbReference type="PROSITE" id="PS52016">
    <property type="entry name" value="TONB_DEPENDENT_REC_3"/>
    <property type="match status" value="1"/>
</dbReference>
<evidence type="ECO:0000256" key="2">
    <source>
        <dbReference type="ARBA" id="ARBA00022448"/>
    </source>
</evidence>
<keyword evidence="13" id="KW-1185">Reference proteome</keyword>
<evidence type="ECO:0000256" key="8">
    <source>
        <dbReference type="PROSITE-ProRule" id="PRU01360"/>
    </source>
</evidence>
<dbReference type="Gene3D" id="2.40.170.20">
    <property type="entry name" value="TonB-dependent receptor, beta-barrel domain"/>
    <property type="match status" value="1"/>
</dbReference>
<dbReference type="SUPFAM" id="SSF56935">
    <property type="entry name" value="Porins"/>
    <property type="match status" value="1"/>
</dbReference>
<keyword evidence="5 9" id="KW-0798">TonB box</keyword>
<dbReference type="InterPro" id="IPR000531">
    <property type="entry name" value="Beta-barrel_TonB"/>
</dbReference>
<dbReference type="InterPro" id="IPR012910">
    <property type="entry name" value="Plug_dom"/>
</dbReference>
<keyword evidence="12" id="KW-0675">Receptor</keyword>
<gene>
    <name evidence="12" type="ORF">HHL09_18150</name>
</gene>
<dbReference type="Proteomes" id="UP000501812">
    <property type="component" value="Chromosome"/>
</dbReference>
<evidence type="ECO:0000313" key="12">
    <source>
        <dbReference type="EMBL" id="QJE97616.1"/>
    </source>
</evidence>
<dbReference type="InterPro" id="IPR037066">
    <property type="entry name" value="Plug_dom_sf"/>
</dbReference>
<evidence type="ECO:0000313" key="13">
    <source>
        <dbReference type="Proteomes" id="UP000501812"/>
    </source>
</evidence>
<dbReference type="PANTHER" id="PTHR30069:SF27">
    <property type="entry name" value="BLL4766 PROTEIN"/>
    <property type="match status" value="1"/>
</dbReference>
<evidence type="ECO:0000259" key="11">
    <source>
        <dbReference type="Pfam" id="PF07715"/>
    </source>
</evidence>
<dbReference type="InterPro" id="IPR039426">
    <property type="entry name" value="TonB-dep_rcpt-like"/>
</dbReference>
<dbReference type="AlphaFoldDB" id="A0A858RK03"/>
<keyword evidence="7 8" id="KW-0998">Cell outer membrane</keyword>
<dbReference type="Pfam" id="PF07715">
    <property type="entry name" value="Plug"/>
    <property type="match status" value="1"/>
</dbReference>
<evidence type="ECO:0000256" key="5">
    <source>
        <dbReference type="ARBA" id="ARBA00023077"/>
    </source>
</evidence>
<keyword evidence="6 8" id="KW-0472">Membrane</keyword>
<evidence type="ECO:0000256" key="7">
    <source>
        <dbReference type="ARBA" id="ARBA00023237"/>
    </source>
</evidence>
<feature type="domain" description="TonB-dependent receptor-like beta-barrel" evidence="10">
    <location>
        <begin position="180"/>
        <end position="626"/>
    </location>
</feature>
<name>A0A858RK03_9BACT</name>
<dbReference type="EMBL" id="CP051774">
    <property type="protein sequence ID" value="QJE97616.1"/>
    <property type="molecule type" value="Genomic_DNA"/>
</dbReference>